<reference evidence="4" key="1">
    <citation type="journal article" date="2019" name="Int. J. Syst. Evol. Microbiol.">
        <title>The Global Catalogue of Microorganisms (GCM) 10K type strain sequencing project: providing services to taxonomists for standard genome sequencing and annotation.</title>
        <authorList>
            <consortium name="The Broad Institute Genomics Platform"/>
            <consortium name="The Broad Institute Genome Sequencing Center for Infectious Disease"/>
            <person name="Wu L."/>
            <person name="Ma J."/>
        </authorList>
    </citation>
    <scope>NUCLEOTIDE SEQUENCE [LARGE SCALE GENOMIC DNA]</scope>
    <source>
        <strain evidence="4">KCTC 42182</strain>
    </source>
</reference>
<dbReference type="RefSeq" id="WP_379726219.1">
    <property type="nucleotide sequence ID" value="NZ_JBHRYJ010000002.1"/>
</dbReference>
<protein>
    <submittedName>
        <fullName evidence="3">dGTP triphosphohydrolase</fullName>
    </submittedName>
</protein>
<dbReference type="PANTHER" id="PTHR11373:SF40">
    <property type="entry name" value="DEOXYGUANOSINETRIPHOSPHATE TRIPHOSPHOHYDROLASE-LIKE PROTEIN 2"/>
    <property type="match status" value="1"/>
</dbReference>
<dbReference type="InterPro" id="IPR050135">
    <property type="entry name" value="dGTPase-like"/>
</dbReference>
<feature type="domain" description="HD/PDEase" evidence="2">
    <location>
        <begin position="54"/>
        <end position="262"/>
    </location>
</feature>
<keyword evidence="4" id="KW-1185">Reference proteome</keyword>
<dbReference type="InterPro" id="IPR027432">
    <property type="entry name" value="dGTP_triphosphohydrolase_C"/>
</dbReference>
<proteinExistence type="predicted"/>
<dbReference type="SUPFAM" id="SSF109604">
    <property type="entry name" value="HD-domain/PDEase-like"/>
    <property type="match status" value="1"/>
</dbReference>
<dbReference type="InterPro" id="IPR003607">
    <property type="entry name" value="HD/PDEase_dom"/>
</dbReference>
<evidence type="ECO:0000313" key="4">
    <source>
        <dbReference type="Proteomes" id="UP001595711"/>
    </source>
</evidence>
<comment type="caution">
    <text evidence="3">The sequence shown here is derived from an EMBL/GenBank/DDBJ whole genome shotgun (WGS) entry which is preliminary data.</text>
</comment>
<dbReference type="PANTHER" id="PTHR11373">
    <property type="entry name" value="DEOXYNUCLEOSIDE TRIPHOSPHATE TRIPHOSPHOHYDROLASE"/>
    <property type="match status" value="1"/>
</dbReference>
<dbReference type="EMBL" id="JBHRYJ010000002">
    <property type="protein sequence ID" value="MFC3676153.1"/>
    <property type="molecule type" value="Genomic_DNA"/>
</dbReference>
<evidence type="ECO:0000313" key="3">
    <source>
        <dbReference type="EMBL" id="MFC3676153.1"/>
    </source>
</evidence>
<accession>A0ABV7VJ23</accession>
<gene>
    <name evidence="3" type="primary">dgt</name>
    <name evidence="3" type="ORF">ACFOOQ_11405</name>
</gene>
<dbReference type="Gene3D" id="1.10.3550.10">
    <property type="entry name" value="eoxyguanosinetriphosphate triphosphohydrolase domain-like"/>
    <property type="match status" value="1"/>
</dbReference>
<dbReference type="InterPro" id="IPR026875">
    <property type="entry name" value="PHydrolase_assoc_dom"/>
</dbReference>
<dbReference type="Pfam" id="PF13286">
    <property type="entry name" value="HD_assoc"/>
    <property type="match status" value="1"/>
</dbReference>
<organism evidence="3 4">
    <name type="scientific">Ferrovibrio xuzhouensis</name>
    <dbReference type="NCBI Taxonomy" id="1576914"/>
    <lineage>
        <taxon>Bacteria</taxon>
        <taxon>Pseudomonadati</taxon>
        <taxon>Pseudomonadota</taxon>
        <taxon>Alphaproteobacteria</taxon>
        <taxon>Rhodospirillales</taxon>
        <taxon>Rhodospirillaceae</taxon>
        <taxon>Ferrovibrio</taxon>
    </lineage>
</organism>
<dbReference type="InterPro" id="IPR006674">
    <property type="entry name" value="HD_domain"/>
</dbReference>
<name>A0ABV7VJ23_9PROT</name>
<dbReference type="Proteomes" id="UP001595711">
    <property type="component" value="Unassembled WGS sequence"/>
</dbReference>
<keyword evidence="1" id="KW-0378">Hydrolase</keyword>
<evidence type="ECO:0000256" key="1">
    <source>
        <dbReference type="ARBA" id="ARBA00022801"/>
    </source>
</evidence>
<dbReference type="Pfam" id="PF01966">
    <property type="entry name" value="HD"/>
    <property type="match status" value="1"/>
</dbReference>
<dbReference type="Gene3D" id="1.10.3410.10">
    <property type="entry name" value="putative deoxyguanosinetriphosphate triphosphohydrolase like domain"/>
    <property type="match status" value="1"/>
</dbReference>
<dbReference type="NCBIfam" id="TIGR01353">
    <property type="entry name" value="dGTP_triPase"/>
    <property type="match status" value="1"/>
</dbReference>
<dbReference type="Gene3D" id="1.10.3210.10">
    <property type="entry name" value="Hypothetical protein af1432"/>
    <property type="match status" value="1"/>
</dbReference>
<sequence>MLWLDTLKSGPEGRRLPQDGRSPFQQDADRIVFSSAFRRMQDKTQVHPQPQSDYVRTRLTHSMEVASVGRSLGGQVARLLFRDGLASETAHRDLAADLGDIIAAACLAHDIGNPPFGHTGEQAIQTWFEAHREAAFAGELSADEQADFLLFEGNAQGFRILTRLQMDRNQGGMRLMDATLGAFTKYPCGALQRQGRAATYIGRKKHGYKQSEADVFAALAGRLALPVLDGAAGAWQRHPLAYLVEAADDICYRVIDVEDGVKLGRIGFSEAEEIFVAIIGTAMSDRYRTRSNDEKLSTLRSLSIGALIDASCRAFVDPANRFLDEKSLIDLTPQHAEAKRLKDLAMGRVYRWERTVTEELKGITMLHRLLDLFIAAMNAGPQHVTAQRLLSLVPHYEAGTSRYQRLLAVTDYISGMTDRYAKDTAERLREVVLPA</sequence>
<evidence type="ECO:0000259" key="2">
    <source>
        <dbReference type="SMART" id="SM00471"/>
    </source>
</evidence>
<dbReference type="InterPro" id="IPR023293">
    <property type="entry name" value="dGTP_triP_hydro_central_sf"/>
</dbReference>
<dbReference type="InterPro" id="IPR006261">
    <property type="entry name" value="dGTPase"/>
</dbReference>
<dbReference type="SMART" id="SM00471">
    <property type="entry name" value="HDc"/>
    <property type="match status" value="1"/>
</dbReference>